<reference evidence="1 2" key="1">
    <citation type="submission" date="2024-01" db="EMBL/GenBank/DDBJ databases">
        <title>Complete genome of Cladobotryum mycophilum ATHUM6906.</title>
        <authorList>
            <person name="Christinaki A.C."/>
            <person name="Myridakis A.I."/>
            <person name="Kouvelis V.N."/>
        </authorList>
    </citation>
    <scope>NUCLEOTIDE SEQUENCE [LARGE SCALE GENOMIC DNA]</scope>
    <source>
        <strain evidence="1 2">ATHUM6906</strain>
    </source>
</reference>
<name>A0ABR0SQB0_9HYPO</name>
<evidence type="ECO:0000313" key="1">
    <source>
        <dbReference type="EMBL" id="KAK5994357.1"/>
    </source>
</evidence>
<protein>
    <submittedName>
        <fullName evidence="1">Uncharacterized protein</fullName>
    </submittedName>
</protein>
<organism evidence="1 2">
    <name type="scientific">Cladobotryum mycophilum</name>
    <dbReference type="NCBI Taxonomy" id="491253"/>
    <lineage>
        <taxon>Eukaryota</taxon>
        <taxon>Fungi</taxon>
        <taxon>Dikarya</taxon>
        <taxon>Ascomycota</taxon>
        <taxon>Pezizomycotina</taxon>
        <taxon>Sordariomycetes</taxon>
        <taxon>Hypocreomycetidae</taxon>
        <taxon>Hypocreales</taxon>
        <taxon>Hypocreaceae</taxon>
        <taxon>Cladobotryum</taxon>
    </lineage>
</organism>
<gene>
    <name evidence="1" type="ORF">PT974_04831</name>
</gene>
<dbReference type="Proteomes" id="UP001338125">
    <property type="component" value="Unassembled WGS sequence"/>
</dbReference>
<proteinExistence type="predicted"/>
<comment type="caution">
    <text evidence="1">The sequence shown here is derived from an EMBL/GenBank/DDBJ whole genome shotgun (WGS) entry which is preliminary data.</text>
</comment>
<evidence type="ECO:0000313" key="2">
    <source>
        <dbReference type="Proteomes" id="UP001338125"/>
    </source>
</evidence>
<dbReference type="EMBL" id="JAVFKD010000010">
    <property type="protein sequence ID" value="KAK5994357.1"/>
    <property type="molecule type" value="Genomic_DNA"/>
</dbReference>
<sequence>MPPRPAPSDPDVILPASHEITKTLLAWTRVCRATAPLASKFLRQHCTHIDSYKKLQSLVRCLGRSAHRVDQYGQPNVNTPTQMYLSPFLDDDYDTIPAPLNDLPTAKSVHDLFFLVAPTLRRLIVNMPLRSLYPDDDYDGIRPLLRKGFEALVNIEEFVSLQDGLFLRLGPRSRNEPEVWATCWPKLRRLSLYNVDIDPDRPLFSSMANVPHLESVIFPRLDGLSDWRVVDINGRNLGFSIDVKLEWLKALVGRDIYPFGEPKRPQDISIMFVNTAQQEASFSIHQDGWQDMDPEGRIRVKLYDVDEYEYEKLNEIENVHEFLKQRALNGTLFDPELGKLVGRPRIV</sequence>
<keyword evidence="2" id="KW-1185">Reference proteome</keyword>
<accession>A0ABR0SQB0</accession>